<dbReference type="EMBL" id="BK016063">
    <property type="protein sequence ID" value="DAF92297.1"/>
    <property type="molecule type" value="Genomic_DNA"/>
</dbReference>
<reference evidence="1" key="1">
    <citation type="journal article" date="2021" name="Proc. Natl. Acad. Sci. U.S.A.">
        <title>A Catalog of Tens of Thousands of Viruses from Human Metagenomes Reveals Hidden Associations with Chronic Diseases.</title>
        <authorList>
            <person name="Tisza M.J."/>
            <person name="Buck C.B."/>
        </authorList>
    </citation>
    <scope>NUCLEOTIDE SEQUENCE</scope>
    <source>
        <strain evidence="1">CtgN495</strain>
    </source>
</reference>
<sequence>MFSATESKFAFVSICPTSRSDNFLSANFAI</sequence>
<proteinExistence type="predicted"/>
<accession>A0A8S5UCU5</accession>
<name>A0A8S5UCU5_9CAUD</name>
<evidence type="ECO:0000313" key="1">
    <source>
        <dbReference type="EMBL" id="DAF92297.1"/>
    </source>
</evidence>
<organism evidence="1">
    <name type="scientific">Siphoviridae sp. ctgN495</name>
    <dbReference type="NCBI Taxonomy" id="2825608"/>
    <lineage>
        <taxon>Viruses</taxon>
        <taxon>Duplodnaviria</taxon>
        <taxon>Heunggongvirae</taxon>
        <taxon>Uroviricota</taxon>
        <taxon>Caudoviricetes</taxon>
    </lineage>
</organism>
<protein>
    <submittedName>
        <fullName evidence="1">Uncharacterized protein</fullName>
    </submittedName>
</protein>